<name>A0A437RLN9_9BURK</name>
<feature type="site" description="Electron transfer via tryptophanyl radical" evidence="9">
    <location>
        <position position="424"/>
    </location>
</feature>
<keyword evidence="13" id="KW-1185">Reference proteome</keyword>
<gene>
    <name evidence="12" type="ORF">EOE66_08300</name>
</gene>
<dbReference type="PROSITE" id="PS51645">
    <property type="entry name" value="PHR_CRY_ALPHA_BETA"/>
    <property type="match status" value="1"/>
</dbReference>
<evidence type="ECO:0000256" key="7">
    <source>
        <dbReference type="ARBA" id="ARBA00033999"/>
    </source>
</evidence>
<proteinExistence type="inferred from homology"/>
<evidence type="ECO:0000256" key="5">
    <source>
        <dbReference type="ARBA" id="ARBA00022827"/>
    </source>
</evidence>
<dbReference type="EC" id="4.1.99.3" evidence="2"/>
<dbReference type="PROSITE" id="PS00691">
    <property type="entry name" value="DNA_PHOTOLYASES_1_2"/>
    <property type="match status" value="1"/>
</dbReference>
<dbReference type="InterPro" id="IPR036155">
    <property type="entry name" value="Crypto/Photolyase_N_sf"/>
</dbReference>
<dbReference type="InterPro" id="IPR018394">
    <property type="entry name" value="DNA_photolyase_1_CS_C"/>
</dbReference>
<evidence type="ECO:0000256" key="3">
    <source>
        <dbReference type="ARBA" id="ARBA00014046"/>
    </source>
</evidence>
<dbReference type="AlphaFoldDB" id="A0A437RLN9"/>
<evidence type="ECO:0000256" key="9">
    <source>
        <dbReference type="PIRSR" id="PIRSR602081-2"/>
    </source>
</evidence>
<dbReference type="SUPFAM" id="SSF52425">
    <property type="entry name" value="Cryptochrome/photolyase, N-terminal domain"/>
    <property type="match status" value="1"/>
</dbReference>
<dbReference type="GO" id="GO:0071949">
    <property type="term" value="F:FAD binding"/>
    <property type="evidence" value="ECO:0007669"/>
    <property type="project" value="TreeGrafter"/>
</dbReference>
<feature type="domain" description="Photolyase/cryptochrome alpha/beta" evidence="11">
    <location>
        <begin position="26"/>
        <end position="162"/>
    </location>
</feature>
<dbReference type="InterPro" id="IPR006050">
    <property type="entry name" value="DNA_photolyase_N"/>
</dbReference>
<keyword evidence="5 8" id="KW-0274">FAD</keyword>
<evidence type="ECO:0000259" key="11">
    <source>
        <dbReference type="PROSITE" id="PS51645"/>
    </source>
</evidence>
<comment type="catalytic activity">
    <reaction evidence="7">
        <text>cyclobutadipyrimidine (in DNA) = 2 pyrimidine residues (in DNA).</text>
        <dbReference type="EC" id="4.1.99.3"/>
    </reaction>
</comment>
<dbReference type="EMBL" id="SACR01000002">
    <property type="protein sequence ID" value="RVU47718.1"/>
    <property type="molecule type" value="Genomic_DNA"/>
</dbReference>
<dbReference type="PANTHER" id="PTHR11455">
    <property type="entry name" value="CRYPTOCHROME"/>
    <property type="match status" value="1"/>
</dbReference>
<feature type="binding site" evidence="8">
    <location>
        <position position="311"/>
    </location>
    <ligand>
        <name>FAD</name>
        <dbReference type="ChEBI" id="CHEBI:57692"/>
    </ligand>
</feature>
<keyword evidence="4 8" id="KW-0285">Flavoprotein</keyword>
<dbReference type="Gene3D" id="1.25.40.80">
    <property type="match status" value="1"/>
</dbReference>
<dbReference type="Gene3D" id="3.40.50.620">
    <property type="entry name" value="HUPs"/>
    <property type="match status" value="1"/>
</dbReference>
<dbReference type="PRINTS" id="PR00147">
    <property type="entry name" value="DNAPHOTLYASE"/>
</dbReference>
<evidence type="ECO:0000313" key="13">
    <source>
        <dbReference type="Proteomes" id="UP000285575"/>
    </source>
</evidence>
<evidence type="ECO:0000313" key="12">
    <source>
        <dbReference type="EMBL" id="RVU47718.1"/>
    </source>
</evidence>
<dbReference type="Gene3D" id="1.10.579.10">
    <property type="entry name" value="DNA Cyclobutane Dipyrimidine Photolyase, subunit A, domain 3"/>
    <property type="match status" value="1"/>
</dbReference>
<organism evidence="12 13">
    <name type="scientific">Rubrivivax rivuli</name>
    <dbReference type="NCBI Taxonomy" id="1862385"/>
    <lineage>
        <taxon>Bacteria</taxon>
        <taxon>Pseudomonadati</taxon>
        <taxon>Pseudomonadota</taxon>
        <taxon>Betaproteobacteria</taxon>
        <taxon>Burkholderiales</taxon>
        <taxon>Sphaerotilaceae</taxon>
        <taxon>Rubrivivax</taxon>
    </lineage>
</organism>
<keyword evidence="6 10" id="KW-0157">Chromophore</keyword>
<dbReference type="Pfam" id="PF03441">
    <property type="entry name" value="FAD_binding_7"/>
    <property type="match status" value="1"/>
</dbReference>
<evidence type="ECO:0000256" key="6">
    <source>
        <dbReference type="ARBA" id="ARBA00022991"/>
    </source>
</evidence>
<dbReference type="GO" id="GO:0009416">
    <property type="term" value="P:response to light stimulus"/>
    <property type="evidence" value="ECO:0007669"/>
    <property type="project" value="TreeGrafter"/>
</dbReference>
<feature type="binding site" evidence="8">
    <location>
        <begin position="314"/>
        <end position="321"/>
    </location>
    <ligand>
        <name>FAD</name>
        <dbReference type="ChEBI" id="CHEBI:57692"/>
    </ligand>
</feature>
<feature type="binding site" evidence="8">
    <location>
        <begin position="414"/>
        <end position="416"/>
    </location>
    <ligand>
        <name>FAD</name>
        <dbReference type="ChEBI" id="CHEBI:57692"/>
    </ligand>
</feature>
<dbReference type="InterPro" id="IPR002081">
    <property type="entry name" value="Cryptochrome/DNA_photolyase_1"/>
</dbReference>
<comment type="cofactor">
    <cofactor evidence="8">
        <name>FAD</name>
        <dbReference type="ChEBI" id="CHEBI:57692"/>
    </cofactor>
    <text evidence="8">Binds 1 FAD per subunit.</text>
</comment>
<comment type="similarity">
    <text evidence="10">Belongs to the DNA photolyase family.</text>
</comment>
<dbReference type="OrthoDB" id="9772484at2"/>
<evidence type="ECO:0000256" key="4">
    <source>
        <dbReference type="ARBA" id="ARBA00022630"/>
    </source>
</evidence>
<reference evidence="12 13" key="1">
    <citation type="submission" date="2019-01" db="EMBL/GenBank/DDBJ databases">
        <authorList>
            <person name="Chen W.-M."/>
        </authorList>
    </citation>
    <scope>NUCLEOTIDE SEQUENCE [LARGE SCALE GENOMIC DNA]</scope>
    <source>
        <strain evidence="12 13">KYPY4</strain>
    </source>
</reference>
<dbReference type="GO" id="GO:0003677">
    <property type="term" value="F:DNA binding"/>
    <property type="evidence" value="ECO:0007669"/>
    <property type="project" value="TreeGrafter"/>
</dbReference>
<keyword evidence="12" id="KW-0456">Lyase</keyword>
<dbReference type="SUPFAM" id="SSF48173">
    <property type="entry name" value="Cryptochrome/photolyase FAD-binding domain"/>
    <property type="match status" value="1"/>
</dbReference>
<dbReference type="FunFam" id="1.10.579.10:FF:000003">
    <property type="entry name" value="Deoxyribodipyrimidine photo-lyase"/>
    <property type="match status" value="1"/>
</dbReference>
<feature type="binding site" evidence="8">
    <location>
        <position position="256"/>
    </location>
    <ligand>
        <name>FAD</name>
        <dbReference type="ChEBI" id="CHEBI:57692"/>
    </ligand>
</feature>
<dbReference type="GO" id="GO:0003904">
    <property type="term" value="F:deoxyribodipyrimidine photo-lyase activity"/>
    <property type="evidence" value="ECO:0007669"/>
    <property type="project" value="UniProtKB-EC"/>
</dbReference>
<dbReference type="InterPro" id="IPR005101">
    <property type="entry name" value="Cryptochr/Photolyase_FAD-bd"/>
</dbReference>
<comment type="caution">
    <text evidence="12">The sequence shown here is derived from an EMBL/GenBank/DDBJ whole genome shotgun (WGS) entry which is preliminary data.</text>
</comment>
<dbReference type="GO" id="GO:0000719">
    <property type="term" value="P:photoreactive repair"/>
    <property type="evidence" value="ECO:0007669"/>
    <property type="project" value="UniProtKB-ARBA"/>
</dbReference>
<protein>
    <recommendedName>
        <fullName evidence="3">Deoxyribodipyrimidine photo-lyase</fullName>
        <ecNumber evidence="2">4.1.99.3</ecNumber>
    </recommendedName>
</protein>
<dbReference type="Pfam" id="PF00875">
    <property type="entry name" value="DNA_photolyase"/>
    <property type="match status" value="1"/>
</dbReference>
<dbReference type="Proteomes" id="UP000285575">
    <property type="component" value="Unassembled WGS sequence"/>
</dbReference>
<comment type="cofactor">
    <cofactor evidence="1">
        <name>(6R)-5,10-methylene-5,6,7,8-tetrahydrofolate</name>
        <dbReference type="ChEBI" id="CHEBI:15636"/>
    </cofactor>
</comment>
<dbReference type="PANTHER" id="PTHR11455:SF9">
    <property type="entry name" value="CRYPTOCHROME CIRCADIAN CLOCK 5 ISOFORM X1"/>
    <property type="match status" value="1"/>
</dbReference>
<evidence type="ECO:0000256" key="10">
    <source>
        <dbReference type="RuleBase" id="RU004182"/>
    </source>
</evidence>
<evidence type="ECO:0000256" key="8">
    <source>
        <dbReference type="PIRSR" id="PIRSR602081-1"/>
    </source>
</evidence>
<evidence type="ECO:0000256" key="1">
    <source>
        <dbReference type="ARBA" id="ARBA00001932"/>
    </source>
</evidence>
<dbReference type="InterPro" id="IPR014729">
    <property type="entry name" value="Rossmann-like_a/b/a_fold"/>
</dbReference>
<dbReference type="InterPro" id="IPR036134">
    <property type="entry name" value="Crypto/Photolyase_FAD-like_sf"/>
</dbReference>
<evidence type="ECO:0000256" key="2">
    <source>
        <dbReference type="ARBA" id="ARBA00013149"/>
    </source>
</evidence>
<accession>A0A437RLN9</accession>
<sequence>MLGFYSAATLRAVSKPTPHPAPPRLARALVWMRRDLRTDDHAALHHALKAARQVWCVFVFDRDILDPLPRADRRVEFIRDSLVGVDAELRALAVSHGVEGAGLIVLHGWPKQAIPELAARLQVQAVYASHDDEPAAQARDAQVRGRLAEAGVMLHTVKDHVVFERSEVLTMSGGAFSVFTPYKNAWLKRCEPYFLSAWPVAKHAGALAPKPENEPGVPTLEDIGFQRTNLHQLRLPSGPAGAEELLTDFLERIDRYGETRDFPAVKGPSYLSTHLRFGTVSVRRLARLAMDRKQASPPAAPDAPRGGADVWLSELIWRDFYHQVLHHHPRVVQQAFKPEYDRIRWEHGKHADDLFAAWCEGRTGYPLVDAAMLQLAQTGYMHNRLRMVVASFLTKDLGLDWRRGEAWFALHLNDFDLAANNGGWQWAASSGCDAQPYFRIFNPVNQSEKFDPQGRFIKRYLPQLAALPDKLIHAPWLARPVDLLAANIELGKHYPLPVVDHAVAREKTLARYAVVKG</sequence>
<feature type="site" description="Electron transfer via tryptophanyl radical" evidence="9">
    <location>
        <position position="345"/>
    </location>
</feature>
<feature type="site" description="Electron transfer via tryptophanyl radical" evidence="9">
    <location>
        <position position="401"/>
    </location>
</feature>